<dbReference type="Pfam" id="PF00905">
    <property type="entry name" value="Transpeptidase"/>
    <property type="match status" value="1"/>
</dbReference>
<gene>
    <name evidence="12" type="ORF">MNBD_ALPHA08-960</name>
</gene>
<sequence length="683" mass="74082">MIAVLAGVQWLDRSYPLDLSKLAQNSFVVEDRNGKLLRGFATPKGRWRLPVKVTDVDPRYIKMLLAYEDKRFYRHPGVDVLALMRSAGQMLQHGRVVSGGSTLSMQVARLLEGPSKRSLAVKLRQIGRALQLEKALSKQEILTAYLHLAPFGGNLEGVRAASLAYFGKEPKVLNTAEAALLVALPQSPESRRPDRNYQQALAARKRVLARMVGEGVVSDGDGERAKTFALHAGRKALPAFAAHLSDQARKGYKKTGRFKTAGKVQTTLDQQKQAALEKLASEQITKMGKKQSVAILLADHRSGEILAQIASPNFFDLARKGEVDMINALRSPGSTLKPFIYGLAFEAGVVHPASLIEDTAENFDGYRPRNFDLSYQGTVSVAQALQFSLNIPAIKLLQSVGPDKLLARFRRAGVAVKLPKNQSVGLAIGLGGLGISLRDLVQLYTALPNGGKAVRLVDGVKPLTEKENQQSLAKVASWYVQNALAGVAAPQGAVDNPDIAYKTGTSYGYRDAWSVGFDGRYVIGVWVGRPDGASVPGITGASVAAPILFEAFARIQKTSARLPVPPAGVLALNNRQLPDVLKNFTPRGTLIQQFARGEKPPEIVYPPNGVKVDLGLDSGQEQMPLFLKMQGGTAPFRWLANGKPVFDKTLRRQVQWQPDSVGYSTLTVLDAVGRAASVRVFVE</sequence>
<dbReference type="EC" id="2.4.99.28" evidence="7"/>
<dbReference type="InterPro" id="IPR009647">
    <property type="entry name" value="PBP_C"/>
</dbReference>
<dbReference type="GO" id="GO:0030288">
    <property type="term" value="C:outer membrane-bounded periplasmic space"/>
    <property type="evidence" value="ECO:0007669"/>
    <property type="project" value="TreeGrafter"/>
</dbReference>
<evidence type="ECO:0000259" key="10">
    <source>
        <dbReference type="Pfam" id="PF00912"/>
    </source>
</evidence>
<evidence type="ECO:0000256" key="2">
    <source>
        <dbReference type="ARBA" id="ARBA00022670"/>
    </source>
</evidence>
<dbReference type="EMBL" id="UOEC01000106">
    <property type="protein sequence ID" value="VAV93063.1"/>
    <property type="molecule type" value="Genomic_DNA"/>
</dbReference>
<dbReference type="NCBIfam" id="TIGR02073">
    <property type="entry name" value="PBP_1c"/>
    <property type="match status" value="1"/>
</dbReference>
<dbReference type="GO" id="GO:0008955">
    <property type="term" value="F:peptidoglycan glycosyltransferase activity"/>
    <property type="evidence" value="ECO:0007669"/>
    <property type="project" value="UniProtKB-EC"/>
</dbReference>
<dbReference type="InterPro" id="IPR023346">
    <property type="entry name" value="Lysozyme-like_dom_sf"/>
</dbReference>
<dbReference type="Pfam" id="PF00912">
    <property type="entry name" value="Transgly"/>
    <property type="match status" value="1"/>
</dbReference>
<accession>A0A3B0S9R9</accession>
<comment type="catalytic activity">
    <reaction evidence="8">
        <text>[GlcNAc-(1-&gt;4)-Mur2Ac(oyl-L-Ala-gamma-D-Glu-L-Lys-D-Ala-D-Ala)](n)-di-trans,octa-cis-undecaprenyl diphosphate + beta-D-GlcNAc-(1-&gt;4)-Mur2Ac(oyl-L-Ala-gamma-D-Glu-L-Lys-D-Ala-D-Ala)-di-trans,octa-cis-undecaprenyl diphosphate = [GlcNAc-(1-&gt;4)-Mur2Ac(oyl-L-Ala-gamma-D-Glu-L-Lys-D-Ala-D-Ala)](n+1)-di-trans,octa-cis-undecaprenyl diphosphate + di-trans,octa-cis-undecaprenyl diphosphate + H(+)</text>
        <dbReference type="Rhea" id="RHEA:23708"/>
        <dbReference type="Rhea" id="RHEA-COMP:9602"/>
        <dbReference type="Rhea" id="RHEA-COMP:9603"/>
        <dbReference type="ChEBI" id="CHEBI:15378"/>
        <dbReference type="ChEBI" id="CHEBI:58405"/>
        <dbReference type="ChEBI" id="CHEBI:60033"/>
        <dbReference type="ChEBI" id="CHEBI:78435"/>
        <dbReference type="EC" id="2.4.99.28"/>
    </reaction>
</comment>
<dbReference type="InterPro" id="IPR012338">
    <property type="entry name" value="Beta-lactam/transpept-like"/>
</dbReference>
<proteinExistence type="predicted"/>
<dbReference type="SUPFAM" id="SSF53955">
    <property type="entry name" value="Lysozyme-like"/>
    <property type="match status" value="1"/>
</dbReference>
<evidence type="ECO:0000259" key="11">
    <source>
        <dbReference type="Pfam" id="PF06832"/>
    </source>
</evidence>
<dbReference type="InterPro" id="IPR011815">
    <property type="entry name" value="PBP_1c"/>
</dbReference>
<dbReference type="InterPro" id="IPR036950">
    <property type="entry name" value="PBP_transglycosylase"/>
</dbReference>
<feature type="domain" description="Penicillin-binding protein transpeptidase" evidence="9">
    <location>
        <begin position="294"/>
        <end position="521"/>
    </location>
</feature>
<dbReference type="PANTHER" id="PTHR32282">
    <property type="entry name" value="BINDING PROTEIN TRANSPEPTIDASE, PUTATIVE-RELATED"/>
    <property type="match status" value="1"/>
</dbReference>
<feature type="domain" description="Glycosyl transferase family 51" evidence="10">
    <location>
        <begin position="44"/>
        <end position="211"/>
    </location>
</feature>
<dbReference type="GO" id="GO:0004180">
    <property type="term" value="F:carboxypeptidase activity"/>
    <property type="evidence" value="ECO:0007669"/>
    <property type="project" value="UniProtKB-KW"/>
</dbReference>
<evidence type="ECO:0000256" key="4">
    <source>
        <dbReference type="ARBA" id="ARBA00022679"/>
    </source>
</evidence>
<evidence type="ECO:0000256" key="7">
    <source>
        <dbReference type="ARBA" id="ARBA00044770"/>
    </source>
</evidence>
<dbReference type="Pfam" id="PF06832">
    <property type="entry name" value="BiPBP_C"/>
    <property type="match status" value="1"/>
</dbReference>
<evidence type="ECO:0000256" key="6">
    <source>
        <dbReference type="ARBA" id="ARBA00023268"/>
    </source>
</evidence>
<evidence type="ECO:0000256" key="8">
    <source>
        <dbReference type="ARBA" id="ARBA00049902"/>
    </source>
</evidence>
<keyword evidence="2" id="KW-0645">Protease</keyword>
<reference evidence="12" key="1">
    <citation type="submission" date="2018-06" db="EMBL/GenBank/DDBJ databases">
        <authorList>
            <person name="Zhirakovskaya E."/>
        </authorList>
    </citation>
    <scope>NUCLEOTIDE SEQUENCE</scope>
</reference>
<dbReference type="Gene3D" id="1.10.3810.10">
    <property type="entry name" value="Biosynthetic peptidoglycan transglycosylase-like"/>
    <property type="match status" value="1"/>
</dbReference>
<name>A0A3B0S9R9_9ZZZZ</name>
<dbReference type="InterPro" id="IPR001264">
    <property type="entry name" value="Glyco_trans_51"/>
</dbReference>
<evidence type="ECO:0000256" key="3">
    <source>
        <dbReference type="ARBA" id="ARBA00022676"/>
    </source>
</evidence>
<dbReference type="GO" id="GO:0009252">
    <property type="term" value="P:peptidoglycan biosynthetic process"/>
    <property type="evidence" value="ECO:0007669"/>
    <property type="project" value="InterPro"/>
</dbReference>
<keyword evidence="4 12" id="KW-0808">Transferase</keyword>
<dbReference type="GO" id="GO:0006508">
    <property type="term" value="P:proteolysis"/>
    <property type="evidence" value="ECO:0007669"/>
    <property type="project" value="UniProtKB-KW"/>
</dbReference>
<dbReference type="InterPro" id="IPR050396">
    <property type="entry name" value="Glycosyltr_51/Transpeptidase"/>
</dbReference>
<dbReference type="PANTHER" id="PTHR32282:SF15">
    <property type="entry name" value="PENICILLIN-BINDING PROTEIN 1C"/>
    <property type="match status" value="1"/>
</dbReference>
<protein>
    <recommendedName>
        <fullName evidence="7">peptidoglycan glycosyltransferase</fullName>
        <ecNumber evidence="7">2.4.99.28</ecNumber>
    </recommendedName>
</protein>
<evidence type="ECO:0000313" key="12">
    <source>
        <dbReference type="EMBL" id="VAV93063.1"/>
    </source>
</evidence>
<keyword evidence="5" id="KW-0378">Hydrolase</keyword>
<dbReference type="SUPFAM" id="SSF56601">
    <property type="entry name" value="beta-lactamase/transpeptidase-like"/>
    <property type="match status" value="1"/>
</dbReference>
<keyword evidence="3 12" id="KW-0328">Glycosyltransferase</keyword>
<dbReference type="InterPro" id="IPR001460">
    <property type="entry name" value="PCN-bd_Tpept"/>
</dbReference>
<dbReference type="AlphaFoldDB" id="A0A3B0S9R9"/>
<organism evidence="12">
    <name type="scientific">hydrothermal vent metagenome</name>
    <dbReference type="NCBI Taxonomy" id="652676"/>
    <lineage>
        <taxon>unclassified sequences</taxon>
        <taxon>metagenomes</taxon>
        <taxon>ecological metagenomes</taxon>
    </lineage>
</organism>
<keyword evidence="1" id="KW-0121">Carboxypeptidase</keyword>
<dbReference type="GO" id="GO:0008658">
    <property type="term" value="F:penicillin binding"/>
    <property type="evidence" value="ECO:0007669"/>
    <property type="project" value="InterPro"/>
</dbReference>
<keyword evidence="6" id="KW-0511">Multifunctional enzyme</keyword>
<dbReference type="Gene3D" id="3.40.710.10">
    <property type="entry name" value="DD-peptidase/beta-lactamase superfamily"/>
    <property type="match status" value="1"/>
</dbReference>
<feature type="domain" description="Penicillin-binding C-terminal" evidence="11">
    <location>
        <begin position="594"/>
        <end position="680"/>
    </location>
</feature>
<evidence type="ECO:0000259" key="9">
    <source>
        <dbReference type="Pfam" id="PF00905"/>
    </source>
</evidence>
<evidence type="ECO:0000256" key="5">
    <source>
        <dbReference type="ARBA" id="ARBA00022801"/>
    </source>
</evidence>
<evidence type="ECO:0000256" key="1">
    <source>
        <dbReference type="ARBA" id="ARBA00022645"/>
    </source>
</evidence>